<dbReference type="RefSeq" id="WP_345717042.1">
    <property type="nucleotide sequence ID" value="NZ_BAABFP010000005.1"/>
</dbReference>
<protein>
    <submittedName>
        <fullName evidence="1">Uncharacterized protein</fullName>
    </submittedName>
</protein>
<evidence type="ECO:0000313" key="1">
    <source>
        <dbReference type="EMBL" id="MFC6006186.1"/>
    </source>
</evidence>
<gene>
    <name evidence="1" type="ORF">ACFQDO_03495</name>
</gene>
<accession>A0ABW1JA94</accession>
<keyword evidence="2" id="KW-1185">Reference proteome</keyword>
<organism evidence="1 2">
    <name type="scientific">Angustibacter luteus</name>
    <dbReference type="NCBI Taxonomy" id="658456"/>
    <lineage>
        <taxon>Bacteria</taxon>
        <taxon>Bacillati</taxon>
        <taxon>Actinomycetota</taxon>
        <taxon>Actinomycetes</taxon>
        <taxon>Kineosporiales</taxon>
        <taxon>Kineosporiaceae</taxon>
    </lineage>
</organism>
<reference evidence="2" key="1">
    <citation type="journal article" date="2019" name="Int. J. Syst. Evol. Microbiol.">
        <title>The Global Catalogue of Microorganisms (GCM) 10K type strain sequencing project: providing services to taxonomists for standard genome sequencing and annotation.</title>
        <authorList>
            <consortium name="The Broad Institute Genomics Platform"/>
            <consortium name="The Broad Institute Genome Sequencing Center for Infectious Disease"/>
            <person name="Wu L."/>
            <person name="Ma J."/>
        </authorList>
    </citation>
    <scope>NUCLEOTIDE SEQUENCE [LARGE SCALE GENOMIC DNA]</scope>
    <source>
        <strain evidence="2">KACC 14249</strain>
    </source>
</reference>
<sequence length="165" mass="17482">MFGRRRAALRDPRAEYEAHRLDVLTRTPQAVDWTPTPRLPDVWAAVVETGLPWGGSTLVALAGGSAELFTSTGKHSSGGGAADVDVRAAVIGLLLVLQSRLEDLEPTDSLALPGAGYVAMRALTRQGQRVVVAGERPLVDGIHPLSTVHFAALEVVHQLTAHDPA</sequence>
<dbReference type="EMBL" id="JBHSRD010000002">
    <property type="protein sequence ID" value="MFC6006186.1"/>
    <property type="molecule type" value="Genomic_DNA"/>
</dbReference>
<proteinExistence type="predicted"/>
<comment type="caution">
    <text evidence="1">The sequence shown here is derived from an EMBL/GenBank/DDBJ whole genome shotgun (WGS) entry which is preliminary data.</text>
</comment>
<evidence type="ECO:0000313" key="2">
    <source>
        <dbReference type="Proteomes" id="UP001596189"/>
    </source>
</evidence>
<dbReference type="Proteomes" id="UP001596189">
    <property type="component" value="Unassembled WGS sequence"/>
</dbReference>
<name>A0ABW1JA94_9ACTN</name>